<organism evidence="2">
    <name type="scientific">Pseudoalteromonas prydzensis</name>
    <dbReference type="NCBI Taxonomy" id="182141"/>
    <lineage>
        <taxon>Bacteria</taxon>
        <taxon>Pseudomonadati</taxon>
        <taxon>Pseudomonadota</taxon>
        <taxon>Gammaproteobacteria</taxon>
        <taxon>Alteromonadales</taxon>
        <taxon>Pseudoalteromonadaceae</taxon>
        <taxon>Pseudoalteromonas</taxon>
    </lineage>
</organism>
<sequence>MRYFLPISLLALSCSATVNAQQSETRQWFNSIQYTTLENTGYDYDTMYLSSHYYFAPQQNSGVWDDYGYLDTDSNIKLDYSNSDLANSFGVFGEGFYGNWFANLEFSDLSETDDYSVGVGYLFADDLKVSVQMQEFENTDTIYRFTAQYNYQLNDSDYLGLTANTDDELEIWSLSTRYFAHLYADSYLAVDVAYHYNNFNPYITSLANYYFNRHVAVGAGVADSKLLLEAKYFIDSQYYFTANFFDRADGEAYSIKFVAQF</sequence>
<keyword evidence="1" id="KW-0732">Signal</keyword>
<accession>A0A7V1GG98</accession>
<reference evidence="2" key="1">
    <citation type="journal article" date="2020" name="mSystems">
        <title>Genome- and Community-Level Interaction Insights into Carbon Utilization and Element Cycling Functions of Hydrothermarchaeota in Hydrothermal Sediment.</title>
        <authorList>
            <person name="Zhou Z."/>
            <person name="Liu Y."/>
            <person name="Xu W."/>
            <person name="Pan J."/>
            <person name="Luo Z.H."/>
            <person name="Li M."/>
        </authorList>
    </citation>
    <scope>NUCLEOTIDE SEQUENCE [LARGE SCALE GENOMIC DNA]</scope>
    <source>
        <strain evidence="2">HyVt-346</strain>
    </source>
</reference>
<evidence type="ECO:0000256" key="1">
    <source>
        <dbReference type="SAM" id="SignalP"/>
    </source>
</evidence>
<comment type="caution">
    <text evidence="2">The sequence shown here is derived from an EMBL/GenBank/DDBJ whole genome shotgun (WGS) entry which is preliminary data.</text>
</comment>
<dbReference type="InterPro" id="IPR031593">
    <property type="entry name" value="Porin_7"/>
</dbReference>
<gene>
    <name evidence="2" type="ORF">ENH88_17975</name>
</gene>
<dbReference type="Proteomes" id="UP000886188">
    <property type="component" value="Unassembled WGS sequence"/>
</dbReference>
<proteinExistence type="predicted"/>
<dbReference type="AlphaFoldDB" id="A0A7V1GG98"/>
<dbReference type="Pfam" id="PF16956">
    <property type="entry name" value="Porin_7"/>
    <property type="match status" value="1"/>
</dbReference>
<evidence type="ECO:0000313" key="2">
    <source>
        <dbReference type="EMBL" id="HEA18292.1"/>
    </source>
</evidence>
<name>A0A7V1GG98_9GAMM</name>
<dbReference type="EMBL" id="DRGM01000179">
    <property type="protein sequence ID" value="HEA18292.1"/>
    <property type="molecule type" value="Genomic_DNA"/>
</dbReference>
<feature type="signal peptide" evidence="1">
    <location>
        <begin position="1"/>
        <end position="20"/>
    </location>
</feature>
<feature type="chain" id="PRO_5030763030" evidence="1">
    <location>
        <begin position="21"/>
        <end position="261"/>
    </location>
</feature>
<dbReference type="RefSeq" id="WP_304184343.1">
    <property type="nucleotide sequence ID" value="NZ_DRGM01000179.1"/>
</dbReference>
<protein>
    <submittedName>
        <fullName evidence="2">Porin</fullName>
    </submittedName>
</protein>